<dbReference type="InterPro" id="IPR001845">
    <property type="entry name" value="HTH_ArsR_DNA-bd_dom"/>
</dbReference>
<dbReference type="EMBL" id="JAFBBU010000001">
    <property type="protein sequence ID" value="MBM7470967.1"/>
    <property type="molecule type" value="Genomic_DNA"/>
</dbReference>
<evidence type="ECO:0000313" key="6">
    <source>
        <dbReference type="EMBL" id="MBM7470967.1"/>
    </source>
</evidence>
<keyword evidence="3" id="KW-0804">Transcription</keyword>
<dbReference type="PROSITE" id="PS50987">
    <property type="entry name" value="HTH_ARSR_2"/>
    <property type="match status" value="1"/>
</dbReference>
<dbReference type="Proteomes" id="UP000776164">
    <property type="component" value="Unassembled WGS sequence"/>
</dbReference>
<dbReference type="GO" id="GO:0003677">
    <property type="term" value="F:DNA binding"/>
    <property type="evidence" value="ECO:0007669"/>
    <property type="project" value="UniProtKB-KW"/>
</dbReference>
<dbReference type="PANTHER" id="PTHR33154">
    <property type="entry name" value="TRANSCRIPTIONAL REGULATOR, ARSR FAMILY"/>
    <property type="match status" value="1"/>
</dbReference>
<name>A0ABS2L1M7_9MICO</name>
<dbReference type="Gene3D" id="1.10.10.10">
    <property type="entry name" value="Winged helix-like DNA-binding domain superfamily/Winged helix DNA-binding domain"/>
    <property type="match status" value="1"/>
</dbReference>
<sequence length="188" mass="20353">MADIFSVIADPTRRQILSHLLDRYVGSDAPSAPDGTTTAPMGEISVSDLVSKLVLSQPTVSKHLKVLRDAGLVTVREEGQHRFYALESSPLEEVEDWLIPFLSADFDDAMDQDSLDIEAELDELESQAERTQAAAQARDGIPAAARPQSSAARAGERLGYTVAGAAERARALFEEASRRIPSISRSSD</sequence>
<evidence type="ECO:0000313" key="7">
    <source>
        <dbReference type="Proteomes" id="UP000776164"/>
    </source>
</evidence>
<dbReference type="SUPFAM" id="SSF46785">
    <property type="entry name" value="Winged helix' DNA-binding domain"/>
    <property type="match status" value="1"/>
</dbReference>
<feature type="compositionally biased region" description="Low complexity" evidence="4">
    <location>
        <begin position="132"/>
        <end position="153"/>
    </location>
</feature>
<evidence type="ECO:0000256" key="4">
    <source>
        <dbReference type="SAM" id="MobiDB-lite"/>
    </source>
</evidence>
<feature type="domain" description="HTH arsR-type" evidence="5">
    <location>
        <begin position="1"/>
        <end position="106"/>
    </location>
</feature>
<dbReference type="InterPro" id="IPR036390">
    <property type="entry name" value="WH_DNA-bd_sf"/>
</dbReference>
<organism evidence="6 7">
    <name type="scientific">Subtercola frigoramans</name>
    <dbReference type="NCBI Taxonomy" id="120298"/>
    <lineage>
        <taxon>Bacteria</taxon>
        <taxon>Bacillati</taxon>
        <taxon>Actinomycetota</taxon>
        <taxon>Actinomycetes</taxon>
        <taxon>Micrococcales</taxon>
        <taxon>Microbacteriaceae</taxon>
        <taxon>Subtercola</taxon>
    </lineage>
</organism>
<gene>
    <name evidence="6" type="ORF">JOE66_000601</name>
</gene>
<protein>
    <submittedName>
        <fullName evidence="6">DNA-binding transcriptional ArsR family regulator</fullName>
    </submittedName>
</protein>
<feature type="region of interest" description="Disordered" evidence="4">
    <location>
        <begin position="132"/>
        <end position="157"/>
    </location>
</feature>
<dbReference type="SMART" id="SM00418">
    <property type="entry name" value="HTH_ARSR"/>
    <property type="match status" value="1"/>
</dbReference>
<dbReference type="RefSeq" id="WP_205106642.1">
    <property type="nucleotide sequence ID" value="NZ_BAAAHT010000017.1"/>
</dbReference>
<evidence type="ECO:0000256" key="3">
    <source>
        <dbReference type="ARBA" id="ARBA00023163"/>
    </source>
</evidence>
<dbReference type="InterPro" id="IPR011991">
    <property type="entry name" value="ArsR-like_HTH"/>
</dbReference>
<reference evidence="6 7" key="1">
    <citation type="submission" date="2021-01" db="EMBL/GenBank/DDBJ databases">
        <title>Sequencing the genomes of 1000 actinobacteria strains.</title>
        <authorList>
            <person name="Klenk H.-P."/>
        </authorList>
    </citation>
    <scope>NUCLEOTIDE SEQUENCE [LARGE SCALE GENOMIC DNA]</scope>
    <source>
        <strain evidence="6 7">DSM 13057</strain>
    </source>
</reference>
<keyword evidence="7" id="KW-1185">Reference proteome</keyword>
<dbReference type="NCBIfam" id="NF033788">
    <property type="entry name" value="HTH_metalloreg"/>
    <property type="match status" value="1"/>
</dbReference>
<evidence type="ECO:0000256" key="2">
    <source>
        <dbReference type="ARBA" id="ARBA00023125"/>
    </source>
</evidence>
<dbReference type="InterPro" id="IPR036388">
    <property type="entry name" value="WH-like_DNA-bd_sf"/>
</dbReference>
<accession>A0ABS2L1M7</accession>
<comment type="caution">
    <text evidence="6">The sequence shown here is derived from an EMBL/GenBank/DDBJ whole genome shotgun (WGS) entry which is preliminary data.</text>
</comment>
<keyword evidence="2 6" id="KW-0238">DNA-binding</keyword>
<dbReference type="PANTHER" id="PTHR33154:SF33">
    <property type="entry name" value="TRANSCRIPTIONAL REPRESSOR SDPR"/>
    <property type="match status" value="1"/>
</dbReference>
<evidence type="ECO:0000259" key="5">
    <source>
        <dbReference type="PROSITE" id="PS50987"/>
    </source>
</evidence>
<dbReference type="InterPro" id="IPR051081">
    <property type="entry name" value="HTH_MetalResp_TranReg"/>
</dbReference>
<evidence type="ECO:0000256" key="1">
    <source>
        <dbReference type="ARBA" id="ARBA00023015"/>
    </source>
</evidence>
<keyword evidence="1" id="KW-0805">Transcription regulation</keyword>
<proteinExistence type="predicted"/>
<dbReference type="CDD" id="cd00090">
    <property type="entry name" value="HTH_ARSR"/>
    <property type="match status" value="1"/>
</dbReference>
<dbReference type="Pfam" id="PF12840">
    <property type="entry name" value="HTH_20"/>
    <property type="match status" value="1"/>
</dbReference>